<name>A0A7C5NRV7_THELI</name>
<evidence type="ECO:0000256" key="1">
    <source>
        <dbReference type="ARBA" id="ARBA00010312"/>
    </source>
</evidence>
<evidence type="ECO:0000256" key="3">
    <source>
        <dbReference type="ARBA" id="ARBA00023004"/>
    </source>
</evidence>
<dbReference type="PANTHER" id="PTHR43742">
    <property type="entry name" value="TRIMETHYLAMINE-N-OXIDE REDUCTASE"/>
    <property type="match status" value="1"/>
</dbReference>
<keyword evidence="4" id="KW-0411">Iron-sulfur</keyword>
<dbReference type="Gene3D" id="2.20.25.90">
    <property type="entry name" value="ADC-like domains"/>
    <property type="match status" value="1"/>
</dbReference>
<dbReference type="GO" id="GO:0051536">
    <property type="term" value="F:iron-sulfur cluster binding"/>
    <property type="evidence" value="ECO:0007669"/>
    <property type="project" value="UniProtKB-KW"/>
</dbReference>
<feature type="domain" description="4Fe-4S Mo/W bis-MGD-type" evidence="5">
    <location>
        <begin position="2"/>
        <end position="60"/>
    </location>
</feature>
<dbReference type="PANTHER" id="PTHR43742:SF6">
    <property type="entry name" value="OXIDOREDUCTASE YYAE-RELATED"/>
    <property type="match status" value="1"/>
</dbReference>
<dbReference type="InterPro" id="IPR009010">
    <property type="entry name" value="Asp_de-COase-like_dom_sf"/>
</dbReference>
<organism evidence="6">
    <name type="scientific">Thermococcus litoralis</name>
    <dbReference type="NCBI Taxonomy" id="2265"/>
    <lineage>
        <taxon>Archaea</taxon>
        <taxon>Methanobacteriati</taxon>
        <taxon>Methanobacteriota</taxon>
        <taxon>Thermococci</taxon>
        <taxon>Thermococcales</taxon>
        <taxon>Thermococcaceae</taxon>
        <taxon>Thermococcus</taxon>
    </lineage>
</organism>
<dbReference type="GO" id="GO:0046872">
    <property type="term" value="F:metal ion binding"/>
    <property type="evidence" value="ECO:0007669"/>
    <property type="project" value="UniProtKB-KW"/>
</dbReference>
<dbReference type="EMBL" id="DRTU01000045">
    <property type="protein sequence ID" value="HHI00043.1"/>
    <property type="molecule type" value="Genomic_DNA"/>
</dbReference>
<comment type="caution">
    <text evidence="6">The sequence shown here is derived from an EMBL/GenBank/DDBJ whole genome shotgun (WGS) entry which is preliminary data.</text>
</comment>
<keyword evidence="2" id="KW-0479">Metal-binding</keyword>
<dbReference type="SMART" id="SM00926">
    <property type="entry name" value="Molybdop_Fe4S4"/>
    <property type="match status" value="1"/>
</dbReference>
<proteinExistence type="inferred from homology"/>
<dbReference type="GO" id="GO:0016491">
    <property type="term" value="F:oxidoreductase activity"/>
    <property type="evidence" value="ECO:0007669"/>
    <property type="project" value="InterPro"/>
</dbReference>
<dbReference type="InterPro" id="IPR050612">
    <property type="entry name" value="Prok_Mopterin_Oxidored"/>
</dbReference>
<evidence type="ECO:0000259" key="5">
    <source>
        <dbReference type="PROSITE" id="PS51669"/>
    </source>
</evidence>
<dbReference type="InterPro" id="IPR006656">
    <property type="entry name" value="Mopterin_OxRdtase"/>
</dbReference>
<dbReference type="InterPro" id="IPR006657">
    <property type="entry name" value="MoPterin_dinucl-bd_dom"/>
</dbReference>
<gene>
    <name evidence="6" type="ORF">ENL40_00970</name>
</gene>
<comment type="similarity">
    <text evidence="1">Belongs to the prokaryotic molybdopterin-containing oxidoreductase family.</text>
</comment>
<dbReference type="PROSITE" id="PS51669">
    <property type="entry name" value="4FE4S_MOW_BIS_MGD"/>
    <property type="match status" value="1"/>
</dbReference>
<keyword evidence="3" id="KW-0408">Iron</keyword>
<dbReference type="Gene3D" id="3.40.228.10">
    <property type="entry name" value="Dimethylsulfoxide Reductase, domain 2"/>
    <property type="match status" value="1"/>
</dbReference>
<accession>A0A7C5NRV7</accession>
<protein>
    <recommendedName>
        <fullName evidence="5">4Fe-4S Mo/W bis-MGD-type domain-containing protein</fullName>
    </recommendedName>
</protein>
<evidence type="ECO:0000256" key="4">
    <source>
        <dbReference type="ARBA" id="ARBA00023014"/>
    </source>
</evidence>
<dbReference type="SUPFAM" id="SSF53706">
    <property type="entry name" value="Formate dehydrogenase/DMSO reductase, domains 1-3"/>
    <property type="match status" value="1"/>
</dbReference>
<dbReference type="AlphaFoldDB" id="A0A7C5NRV7"/>
<dbReference type="GO" id="GO:0043546">
    <property type="term" value="F:molybdopterin cofactor binding"/>
    <property type="evidence" value="ECO:0007669"/>
    <property type="project" value="InterPro"/>
</dbReference>
<dbReference type="Proteomes" id="UP000886217">
    <property type="component" value="Unassembled WGS sequence"/>
</dbReference>
<reference evidence="6" key="1">
    <citation type="journal article" date="2020" name="mSystems">
        <title>Genome- and Community-Level Interaction Insights into Carbon Utilization and Element Cycling Functions of Hydrothermarchaeota in Hydrothermal Sediment.</title>
        <authorList>
            <person name="Zhou Z."/>
            <person name="Liu Y."/>
            <person name="Xu W."/>
            <person name="Pan J."/>
            <person name="Luo Z.H."/>
            <person name="Li M."/>
        </authorList>
    </citation>
    <scope>NUCLEOTIDE SEQUENCE [LARGE SCALE GENOMIC DNA]</scope>
    <source>
        <strain evidence="6">HyVt-93</strain>
    </source>
</reference>
<dbReference type="Gene3D" id="3.30.2070.10">
    <property type="entry name" value="Formate dehydrogenase/DMSO reductase"/>
    <property type="match status" value="1"/>
</dbReference>
<dbReference type="Pfam" id="PF01568">
    <property type="entry name" value="Molydop_binding"/>
    <property type="match status" value="1"/>
</dbReference>
<dbReference type="SUPFAM" id="SSF50692">
    <property type="entry name" value="ADC-like"/>
    <property type="match status" value="1"/>
</dbReference>
<dbReference type="Gene3D" id="3.40.50.740">
    <property type="match status" value="1"/>
</dbReference>
<evidence type="ECO:0000256" key="2">
    <source>
        <dbReference type="ARBA" id="ARBA00022723"/>
    </source>
</evidence>
<dbReference type="InterPro" id="IPR006963">
    <property type="entry name" value="Mopterin_OxRdtase_4Fe-4S_dom"/>
</dbReference>
<dbReference type="Pfam" id="PF00384">
    <property type="entry name" value="Molybdopterin"/>
    <property type="match status" value="1"/>
</dbReference>
<sequence>MDQVFVSCCPHDCPDSCPMLVRKYENDTIRLEGNPQFSLIGGGWICKKGKRWEYRVRSPKRLTSPLMKDGSSWREISWEKAISLWALRIHDALSNEGPLSNFIYQSAGSLFYSKKLFKKVFVELGGYTEPKGSLCGSAGGAGLKRAFGFTPVYKPENLKYAKGILLWGRNVVETHPHILPILRNFKASEGVEIGALEIRRTSTTDFADKWWRIRPGSDGVLALLLCKTLLERSDGWPYWRKRAKNVESFENALARLDRQNLLARTGLDESSFESIYSWLMVHRPIAIYAGYGPQRYESGAETFHLLVALSLLLGAFDLKGSGVVFGKNEDWMFPMELIGSPAMQRRVPVGDWVLNISGYRPKIKTALFTCCNPAKQAPGIEKFKRAMAEIPFKVCLDIEMSETAQLCDLVLPAACFLEEGPDWLGSWWHGYLLRSEKALDPPGQALPETTIFTLLAQELGLNIDLEEARNKMDQLLKNSPLVKQVSKGIYALKEQDSWCENNRVEILLPDDFPMTLRDSHNFESLRFISVHSSQFINGQTFGVENPDIPEVFVSDKEAAKRSINDGDLIILSGRGITLKGICRIDKTMDSGYCIMVQGHPWVNELTEPKVSPGYGVPFHESFVDLNKL</sequence>
<evidence type="ECO:0000313" key="6">
    <source>
        <dbReference type="EMBL" id="HHI00043.1"/>
    </source>
</evidence>